<evidence type="ECO:0000313" key="1">
    <source>
        <dbReference type="EMBL" id="GAC66411.1"/>
    </source>
</evidence>
<dbReference type="STRING" id="1223545.GS4_02_01220"/>
<dbReference type="SUPFAM" id="SSF53697">
    <property type="entry name" value="SIS domain"/>
    <property type="match status" value="1"/>
</dbReference>
<keyword evidence="2" id="KW-1185">Reference proteome</keyword>
<accession>M0QDM5</accession>
<evidence type="ECO:0008006" key="3">
    <source>
        <dbReference type="Google" id="ProtNLM"/>
    </source>
</evidence>
<dbReference type="AlphaFoldDB" id="M0QDM5"/>
<dbReference type="RefSeq" id="WP_007616593.1">
    <property type="nucleotide sequence ID" value="NZ_BANX01000002.1"/>
</dbReference>
<dbReference type="GO" id="GO:1901135">
    <property type="term" value="P:carbohydrate derivative metabolic process"/>
    <property type="evidence" value="ECO:0007669"/>
    <property type="project" value="InterPro"/>
</dbReference>
<evidence type="ECO:0000313" key="2">
    <source>
        <dbReference type="Proteomes" id="UP000011666"/>
    </source>
</evidence>
<organism evidence="1 2">
    <name type="scientific">Gordonia soli NBRC 108243</name>
    <dbReference type="NCBI Taxonomy" id="1223545"/>
    <lineage>
        <taxon>Bacteria</taxon>
        <taxon>Bacillati</taxon>
        <taxon>Actinomycetota</taxon>
        <taxon>Actinomycetes</taxon>
        <taxon>Mycobacteriales</taxon>
        <taxon>Gordoniaceae</taxon>
        <taxon>Gordonia</taxon>
    </lineage>
</organism>
<gene>
    <name evidence="1" type="ORF">GS4_02_01220</name>
</gene>
<dbReference type="GO" id="GO:0097367">
    <property type="term" value="F:carbohydrate derivative binding"/>
    <property type="evidence" value="ECO:0007669"/>
    <property type="project" value="InterPro"/>
</dbReference>
<comment type="caution">
    <text evidence="1">The sequence shown here is derived from an EMBL/GenBank/DDBJ whole genome shotgun (WGS) entry which is preliminary data.</text>
</comment>
<reference evidence="1 2" key="1">
    <citation type="submission" date="2013-01" db="EMBL/GenBank/DDBJ databases">
        <title>Whole genome shotgun sequence of Gordonia soli NBRC 108243.</title>
        <authorList>
            <person name="Isaki-Nakamura S."/>
            <person name="Hosoyama A."/>
            <person name="Tsuchikane K."/>
            <person name="Ando Y."/>
            <person name="Baba S."/>
            <person name="Ohji S."/>
            <person name="Hamada M."/>
            <person name="Tamura T."/>
            <person name="Yamazoe A."/>
            <person name="Yamazaki S."/>
            <person name="Fujita N."/>
        </authorList>
    </citation>
    <scope>NUCLEOTIDE SEQUENCE [LARGE SCALE GENOMIC DNA]</scope>
    <source>
        <strain evidence="1 2">NBRC 108243</strain>
    </source>
</reference>
<sequence>MRTGAPDLDDVEELIAADVEGLLQSVALAGAQVRSVSEAQREGVLEPLAGLRPRSVVVVTGAGAIARDAVDLVVATVAARVDVPIVTAPTLPGWIGPLDVVVLAGDDAGDRALADAGARAGRRRAEIVILAPLEGPLREALGGNGIDLSPRVGVDPRFRFAGHVVALLAVFVALSEVRFTGSAPAIADIAETLDAEAATNHPSAESFRNRAKLLAARLDDRPVVWTGDTPASDAAARRAARAVLAIGGIVSAAAEPADVGRLVAEAARRSGSSTADSIFYDPEIDGPPPSPAPRVLVMSTPAREWTTRRRLLGLGEIEVITGAEADEVSSPAPIGPDESVTDTPADLSAYLVSLLRIEMAAVYLRLVGYES</sequence>
<dbReference type="EMBL" id="BANX01000002">
    <property type="protein sequence ID" value="GAC66411.1"/>
    <property type="molecule type" value="Genomic_DNA"/>
</dbReference>
<dbReference type="eggNOG" id="COG2222">
    <property type="taxonomic scope" value="Bacteria"/>
</dbReference>
<proteinExistence type="predicted"/>
<dbReference type="Proteomes" id="UP000011666">
    <property type="component" value="Unassembled WGS sequence"/>
</dbReference>
<name>M0QDM5_9ACTN</name>
<dbReference type="OrthoDB" id="4772742at2"/>
<protein>
    <recommendedName>
        <fullName evidence="3">Bifunctional glucose-6-phosphate/mannose-6-phosphate isomerase C-terminal domain-containing protein</fullName>
    </recommendedName>
</protein>
<dbReference type="InterPro" id="IPR046348">
    <property type="entry name" value="SIS_dom_sf"/>
</dbReference>